<dbReference type="PROSITE" id="PS50948">
    <property type="entry name" value="PAN"/>
    <property type="match status" value="1"/>
</dbReference>
<feature type="region of interest" description="Disordered" evidence="3">
    <location>
        <begin position="342"/>
        <end position="383"/>
    </location>
</feature>
<dbReference type="Gene3D" id="3.50.4.10">
    <property type="entry name" value="Hepatocyte Growth Factor"/>
    <property type="match status" value="3"/>
</dbReference>
<reference evidence="7 8" key="1">
    <citation type="submission" date="2024-02" db="EMBL/GenBank/DDBJ databases">
        <authorList>
            <person name="Chen Y."/>
            <person name="Shah S."/>
            <person name="Dougan E. K."/>
            <person name="Thang M."/>
            <person name="Chan C."/>
        </authorList>
    </citation>
    <scope>NUCLEOTIDE SEQUENCE [LARGE SCALE GENOMIC DNA]</scope>
</reference>
<dbReference type="Pfam" id="PF14295">
    <property type="entry name" value="PAN_4"/>
    <property type="match status" value="2"/>
</dbReference>
<evidence type="ECO:0000256" key="3">
    <source>
        <dbReference type="SAM" id="MobiDB-lite"/>
    </source>
</evidence>
<feature type="compositionally biased region" description="Low complexity" evidence="3">
    <location>
        <begin position="352"/>
        <end position="383"/>
    </location>
</feature>
<name>A0ABP0RDX3_9DINO</name>
<comment type="caution">
    <text evidence="7">The sequence shown here is derived from an EMBL/GenBank/DDBJ whole genome shotgun (WGS) entry which is preliminary data.</text>
</comment>
<feature type="signal peptide" evidence="5">
    <location>
        <begin position="1"/>
        <end position="21"/>
    </location>
</feature>
<dbReference type="SUPFAM" id="SSF57414">
    <property type="entry name" value="Hairpin loop containing domain-like"/>
    <property type="match status" value="3"/>
</dbReference>
<keyword evidence="1" id="KW-0677">Repeat</keyword>
<protein>
    <recommendedName>
        <fullName evidence="6">Apple domain-containing protein</fullName>
    </recommendedName>
</protein>
<evidence type="ECO:0000313" key="8">
    <source>
        <dbReference type="Proteomes" id="UP001642464"/>
    </source>
</evidence>
<evidence type="ECO:0000256" key="5">
    <source>
        <dbReference type="SAM" id="SignalP"/>
    </source>
</evidence>
<evidence type="ECO:0000313" key="7">
    <source>
        <dbReference type="EMBL" id="CAK9097327.1"/>
    </source>
</evidence>
<organism evidence="7 8">
    <name type="scientific">Durusdinium trenchii</name>
    <dbReference type="NCBI Taxonomy" id="1381693"/>
    <lineage>
        <taxon>Eukaryota</taxon>
        <taxon>Sar</taxon>
        <taxon>Alveolata</taxon>
        <taxon>Dinophyceae</taxon>
        <taxon>Suessiales</taxon>
        <taxon>Symbiodiniaceae</taxon>
        <taxon>Durusdinium</taxon>
    </lineage>
</organism>
<feature type="domain" description="Apple" evidence="6">
    <location>
        <begin position="207"/>
        <end position="281"/>
    </location>
</feature>
<keyword evidence="8" id="KW-1185">Reference proteome</keyword>
<feature type="transmembrane region" description="Helical" evidence="4">
    <location>
        <begin position="308"/>
        <end position="330"/>
    </location>
</feature>
<keyword evidence="4" id="KW-1133">Transmembrane helix</keyword>
<accession>A0ABP0RDX3</accession>
<dbReference type="Pfam" id="PF00024">
    <property type="entry name" value="PAN_1"/>
    <property type="match status" value="1"/>
</dbReference>
<dbReference type="EMBL" id="CAXAMM010041106">
    <property type="protein sequence ID" value="CAK9097327.1"/>
    <property type="molecule type" value="Genomic_DNA"/>
</dbReference>
<evidence type="ECO:0000256" key="4">
    <source>
        <dbReference type="SAM" id="Phobius"/>
    </source>
</evidence>
<gene>
    <name evidence="7" type="ORF">SCF082_LOCUS45659</name>
</gene>
<feature type="chain" id="PRO_5046059795" description="Apple domain-containing protein" evidence="5">
    <location>
        <begin position="22"/>
        <end position="414"/>
    </location>
</feature>
<evidence type="ECO:0000256" key="2">
    <source>
        <dbReference type="ARBA" id="ARBA00023157"/>
    </source>
</evidence>
<evidence type="ECO:0000256" key="1">
    <source>
        <dbReference type="ARBA" id="ARBA00022737"/>
    </source>
</evidence>
<keyword evidence="2" id="KW-1015">Disulfide bond</keyword>
<sequence length="414" mass="46102">MTYAMALREWLLLATFVQALAHECLMIGKVYEDPSKRLYDGRDIKAWSDCAGLCEKTDNCNFFTFKVNTFPFAQCWLLTEQKIMVDDAFAVSGSQECLSARSHSEEICPNPGVIYDDKILPDPHLWTATWLECQQKCNTHANCKHFTWKQDTAPNGGCWLLPSHNFTKKHRDPQAISGQDECPWTKESDLLAAPAPIGEMGQVALDCRAPDVLYTDPMLPAPKMYLAKWQDCQVACDDSESCEAYSYKNNTDPPGGCWLFRNMKYGTNHSDVEALTGRKYCKIPETPIVVVPKPETEVHRPRPSGPNYMWLLLLAALLALCLCFGLFLFLCRKQKQSKPRAVELESSDEESALAAAPRAQSPAPAAPLLRAQSPPPVTQVVTPPRPAAVTYYRVKGPATLPAVEPSEPVASDLM</sequence>
<dbReference type="InterPro" id="IPR003609">
    <property type="entry name" value="Pan_app"/>
</dbReference>
<proteinExistence type="predicted"/>
<keyword evidence="5" id="KW-0732">Signal</keyword>
<keyword evidence="4" id="KW-0812">Transmembrane</keyword>
<keyword evidence="4" id="KW-0472">Membrane</keyword>
<dbReference type="SMART" id="SM00223">
    <property type="entry name" value="APPLE"/>
    <property type="match status" value="2"/>
</dbReference>
<evidence type="ECO:0000259" key="6">
    <source>
        <dbReference type="PROSITE" id="PS50948"/>
    </source>
</evidence>
<dbReference type="Proteomes" id="UP001642464">
    <property type="component" value="Unassembled WGS sequence"/>
</dbReference>
<dbReference type="InterPro" id="IPR000177">
    <property type="entry name" value="Apple"/>
</dbReference>